<feature type="compositionally biased region" description="Basic and acidic residues" evidence="1">
    <location>
        <begin position="1"/>
        <end position="12"/>
    </location>
</feature>
<evidence type="ECO:0000313" key="2">
    <source>
        <dbReference type="EMBL" id="KAK2086990.1"/>
    </source>
</evidence>
<feature type="compositionally biased region" description="Low complexity" evidence="1">
    <location>
        <begin position="24"/>
        <end position="41"/>
    </location>
</feature>
<accession>A0ABQ9TQD3</accession>
<name>A0ABQ9TQD3_SAGOE</name>
<gene>
    <name evidence="2" type="ORF">P7K49_032897</name>
</gene>
<feature type="region of interest" description="Disordered" evidence="1">
    <location>
        <begin position="1"/>
        <end position="144"/>
    </location>
</feature>
<evidence type="ECO:0000256" key="1">
    <source>
        <dbReference type="SAM" id="MobiDB-lite"/>
    </source>
</evidence>
<feature type="region of interest" description="Disordered" evidence="1">
    <location>
        <begin position="290"/>
        <end position="310"/>
    </location>
</feature>
<sequence length="310" mass="31992">MPQPPRRDEPSRAELACGRPGSIPGRPLLSPKLSRSSVLLPDGHGNRRLSFSTERPLARPGGGGKWGRQNAPAGSLRPYCSLASPRDHGRGRGTSQELSPGSAGGGGTVPGPAPQEAPRRAHRGPNARRSRDRGREWGEPRDDGAGVGLWELLSALQPQDRVRIAPAAASAREQGRHGTPGAQALVLLRPRGDRPARPSAPSGLRNVFRAALTMSRGDFSATGTGRRGQLGAGGALAAGRQTLNSLHSVADPISSRNSAAPPASSSPRTGGKRGTELRFCGAKAYVGAGGRDCPAPGAGHPETWPGGGQT</sequence>
<protein>
    <submittedName>
        <fullName evidence="2">Uncharacterized protein</fullName>
    </submittedName>
</protein>
<dbReference type="EMBL" id="JASSZA010000019">
    <property type="protein sequence ID" value="KAK2086990.1"/>
    <property type="molecule type" value="Genomic_DNA"/>
</dbReference>
<dbReference type="Proteomes" id="UP001266305">
    <property type="component" value="Unassembled WGS sequence"/>
</dbReference>
<comment type="caution">
    <text evidence="2">The sequence shown here is derived from an EMBL/GenBank/DDBJ whole genome shotgun (WGS) entry which is preliminary data.</text>
</comment>
<reference evidence="2 3" key="1">
    <citation type="submission" date="2023-05" db="EMBL/GenBank/DDBJ databases">
        <title>B98-5 Cell Line De Novo Hybrid Assembly: An Optical Mapping Approach.</title>
        <authorList>
            <person name="Kananen K."/>
            <person name="Auerbach J.A."/>
            <person name="Kautto E."/>
            <person name="Blachly J.S."/>
        </authorList>
    </citation>
    <scope>NUCLEOTIDE SEQUENCE [LARGE SCALE GENOMIC DNA]</scope>
    <source>
        <strain evidence="2">B95-8</strain>
        <tissue evidence="2">Cell line</tissue>
    </source>
</reference>
<feature type="compositionally biased region" description="Basic and acidic residues" evidence="1">
    <location>
        <begin position="133"/>
        <end position="144"/>
    </location>
</feature>
<feature type="compositionally biased region" description="Low complexity" evidence="1">
    <location>
        <begin position="254"/>
        <end position="268"/>
    </location>
</feature>
<organism evidence="2 3">
    <name type="scientific">Saguinus oedipus</name>
    <name type="common">Cotton-top tamarin</name>
    <name type="synonym">Oedipomidas oedipus</name>
    <dbReference type="NCBI Taxonomy" id="9490"/>
    <lineage>
        <taxon>Eukaryota</taxon>
        <taxon>Metazoa</taxon>
        <taxon>Chordata</taxon>
        <taxon>Craniata</taxon>
        <taxon>Vertebrata</taxon>
        <taxon>Euteleostomi</taxon>
        <taxon>Mammalia</taxon>
        <taxon>Eutheria</taxon>
        <taxon>Euarchontoglires</taxon>
        <taxon>Primates</taxon>
        <taxon>Haplorrhini</taxon>
        <taxon>Platyrrhini</taxon>
        <taxon>Cebidae</taxon>
        <taxon>Callitrichinae</taxon>
        <taxon>Saguinus</taxon>
    </lineage>
</organism>
<proteinExistence type="predicted"/>
<feature type="compositionally biased region" description="Basic residues" evidence="1">
    <location>
        <begin position="120"/>
        <end position="132"/>
    </location>
</feature>
<feature type="region of interest" description="Disordered" evidence="1">
    <location>
        <begin position="252"/>
        <end position="276"/>
    </location>
</feature>
<keyword evidence="3" id="KW-1185">Reference proteome</keyword>
<evidence type="ECO:0000313" key="3">
    <source>
        <dbReference type="Proteomes" id="UP001266305"/>
    </source>
</evidence>